<feature type="domain" description="Peptidase S8/S53" evidence="1">
    <location>
        <begin position="19"/>
        <end position="147"/>
    </location>
</feature>
<comment type="caution">
    <text evidence="2">The sequence shown here is derived from an EMBL/GenBank/DDBJ whole genome shotgun (WGS) entry which is preliminary data.</text>
</comment>
<protein>
    <recommendedName>
        <fullName evidence="1">Peptidase S8/S53 domain-containing protein</fullName>
    </recommendedName>
</protein>
<dbReference type="InterPro" id="IPR036852">
    <property type="entry name" value="Peptidase_S8/S53_dom_sf"/>
</dbReference>
<evidence type="ECO:0000313" key="2">
    <source>
        <dbReference type="EMBL" id="KAK7448041.1"/>
    </source>
</evidence>
<dbReference type="InterPro" id="IPR000209">
    <property type="entry name" value="Peptidase_S8/S53_dom"/>
</dbReference>
<sequence>MGDSYAAKWMKVTIGVAKVAYYGGIHVVNSAGNHGGSTNGRIWTPSYDDLKGTPGIEKELDFLGDKFKNNLDGGLKELLRLLGLIIVVGAMNIDDTLCDFSGYGSRVDILAPGLDVYAMNNDGKPNKQFGASEATAIVTGLLASSISGTLYQNKQKNVKDGDTLSLEYQKKALLANGTQVAIISDGN</sequence>
<evidence type="ECO:0000259" key="1">
    <source>
        <dbReference type="Pfam" id="PF00082"/>
    </source>
</evidence>
<organism evidence="2 3">
    <name type="scientific">Marasmiellus scandens</name>
    <dbReference type="NCBI Taxonomy" id="2682957"/>
    <lineage>
        <taxon>Eukaryota</taxon>
        <taxon>Fungi</taxon>
        <taxon>Dikarya</taxon>
        <taxon>Basidiomycota</taxon>
        <taxon>Agaricomycotina</taxon>
        <taxon>Agaricomycetes</taxon>
        <taxon>Agaricomycetidae</taxon>
        <taxon>Agaricales</taxon>
        <taxon>Marasmiineae</taxon>
        <taxon>Omphalotaceae</taxon>
        <taxon>Marasmiellus</taxon>
    </lineage>
</organism>
<accession>A0ABR1J282</accession>
<keyword evidence="3" id="KW-1185">Reference proteome</keyword>
<dbReference type="Gene3D" id="3.40.50.200">
    <property type="entry name" value="Peptidase S8/S53 domain"/>
    <property type="match status" value="1"/>
</dbReference>
<dbReference type="SUPFAM" id="SSF52743">
    <property type="entry name" value="Subtilisin-like"/>
    <property type="match status" value="1"/>
</dbReference>
<gene>
    <name evidence="2" type="ORF">VKT23_013798</name>
</gene>
<dbReference type="EMBL" id="JBANRG010000039">
    <property type="protein sequence ID" value="KAK7448041.1"/>
    <property type="molecule type" value="Genomic_DNA"/>
</dbReference>
<proteinExistence type="predicted"/>
<dbReference type="Proteomes" id="UP001498398">
    <property type="component" value="Unassembled WGS sequence"/>
</dbReference>
<evidence type="ECO:0000313" key="3">
    <source>
        <dbReference type="Proteomes" id="UP001498398"/>
    </source>
</evidence>
<reference evidence="2 3" key="1">
    <citation type="submission" date="2024-01" db="EMBL/GenBank/DDBJ databases">
        <title>A draft genome for the cacao thread blight pathogen Marasmiellus scandens.</title>
        <authorList>
            <person name="Baruah I.K."/>
            <person name="Leung J."/>
            <person name="Bukari Y."/>
            <person name="Amoako-Attah I."/>
            <person name="Meinhardt L.W."/>
            <person name="Bailey B.A."/>
            <person name="Cohen S.P."/>
        </authorList>
    </citation>
    <scope>NUCLEOTIDE SEQUENCE [LARGE SCALE GENOMIC DNA]</scope>
    <source>
        <strain evidence="2 3">GH-19</strain>
    </source>
</reference>
<dbReference type="Pfam" id="PF00082">
    <property type="entry name" value="Peptidase_S8"/>
    <property type="match status" value="1"/>
</dbReference>
<name>A0ABR1J282_9AGAR</name>